<keyword evidence="2" id="KW-0472">Membrane</keyword>
<evidence type="ECO:0000313" key="3">
    <source>
        <dbReference type="EMBL" id="CAL8079939.1"/>
    </source>
</evidence>
<dbReference type="Proteomes" id="UP001642540">
    <property type="component" value="Unassembled WGS sequence"/>
</dbReference>
<reference evidence="3 4" key="1">
    <citation type="submission" date="2024-08" db="EMBL/GenBank/DDBJ databases">
        <authorList>
            <person name="Cucini C."/>
            <person name="Frati F."/>
        </authorList>
    </citation>
    <scope>NUCLEOTIDE SEQUENCE [LARGE SCALE GENOMIC DNA]</scope>
</reference>
<name>A0ABP1PW62_9HEXA</name>
<evidence type="ECO:0000313" key="4">
    <source>
        <dbReference type="Proteomes" id="UP001642540"/>
    </source>
</evidence>
<organism evidence="3 4">
    <name type="scientific">Orchesella dallaii</name>
    <dbReference type="NCBI Taxonomy" id="48710"/>
    <lineage>
        <taxon>Eukaryota</taxon>
        <taxon>Metazoa</taxon>
        <taxon>Ecdysozoa</taxon>
        <taxon>Arthropoda</taxon>
        <taxon>Hexapoda</taxon>
        <taxon>Collembola</taxon>
        <taxon>Entomobryomorpha</taxon>
        <taxon>Entomobryoidea</taxon>
        <taxon>Orchesellidae</taxon>
        <taxon>Orchesellinae</taxon>
        <taxon>Orchesella</taxon>
    </lineage>
</organism>
<sequence>MKQASTQFKDRQVKPLENAMWWIEYVLRNPDVSALKPWGIYQPWYLRRSIDVWLLIVCITFIVFVSLLMVAVAILFKSRNHKIHLSPNFISEVEDYNYKGNQKRKKHD</sequence>
<evidence type="ECO:0000256" key="1">
    <source>
        <dbReference type="ARBA" id="ARBA00022679"/>
    </source>
</evidence>
<protein>
    <submittedName>
        <fullName evidence="3">Uncharacterized protein</fullName>
    </submittedName>
</protein>
<keyword evidence="4" id="KW-1185">Reference proteome</keyword>
<feature type="transmembrane region" description="Helical" evidence="2">
    <location>
        <begin position="52"/>
        <end position="76"/>
    </location>
</feature>
<dbReference type="InterPro" id="IPR002213">
    <property type="entry name" value="UDP_glucos_trans"/>
</dbReference>
<gene>
    <name evidence="3" type="ORF">ODALV1_LOCUS4505</name>
</gene>
<evidence type="ECO:0000256" key="2">
    <source>
        <dbReference type="SAM" id="Phobius"/>
    </source>
</evidence>
<proteinExistence type="predicted"/>
<accession>A0ABP1PW62</accession>
<dbReference type="EMBL" id="CAXLJM020000014">
    <property type="protein sequence ID" value="CAL8079939.1"/>
    <property type="molecule type" value="Genomic_DNA"/>
</dbReference>
<keyword evidence="2" id="KW-1133">Transmembrane helix</keyword>
<comment type="caution">
    <text evidence="3">The sequence shown here is derived from an EMBL/GenBank/DDBJ whole genome shotgun (WGS) entry which is preliminary data.</text>
</comment>
<keyword evidence="2" id="KW-0812">Transmembrane</keyword>
<dbReference type="Pfam" id="PF00201">
    <property type="entry name" value="UDPGT"/>
    <property type="match status" value="1"/>
</dbReference>
<keyword evidence="1" id="KW-0808">Transferase</keyword>